<evidence type="ECO:0000256" key="13">
    <source>
        <dbReference type="HAMAP-Rule" id="MF_00233"/>
    </source>
</evidence>
<dbReference type="GO" id="GO:0044874">
    <property type="term" value="P:lipoprotein localization to outer membrane"/>
    <property type="evidence" value="ECO:0007669"/>
    <property type="project" value="UniProtKB-UniRule"/>
</dbReference>
<accession>A0A2A4MVW9</accession>
<evidence type="ECO:0000256" key="2">
    <source>
        <dbReference type="ARBA" id="ARBA00009696"/>
    </source>
</evidence>
<evidence type="ECO:0000313" key="14">
    <source>
        <dbReference type="EMBL" id="PCH64201.1"/>
    </source>
</evidence>
<keyword evidence="8 13" id="KW-0472">Membrane</keyword>
<keyword evidence="6" id="KW-0732">Signal</keyword>
<dbReference type="GO" id="GO:0015031">
    <property type="term" value="P:protein transport"/>
    <property type="evidence" value="ECO:0007669"/>
    <property type="project" value="UniProtKB-KW"/>
</dbReference>
<evidence type="ECO:0000256" key="4">
    <source>
        <dbReference type="ARBA" id="ARBA00016202"/>
    </source>
</evidence>
<evidence type="ECO:0000313" key="15">
    <source>
        <dbReference type="Proteomes" id="UP000218172"/>
    </source>
</evidence>
<keyword evidence="7 13" id="KW-0653">Protein transport</keyword>
<evidence type="ECO:0000256" key="12">
    <source>
        <dbReference type="ARBA" id="ARBA00023288"/>
    </source>
</evidence>
<evidence type="ECO:0000256" key="5">
    <source>
        <dbReference type="ARBA" id="ARBA00022448"/>
    </source>
</evidence>
<comment type="function">
    <text evidence="13">Plays a critical role in the incorporation of lipoproteins in the outer membrane after they are released by the LolA protein.</text>
</comment>
<dbReference type="NCBIfam" id="TIGR00548">
    <property type="entry name" value="lolB"/>
    <property type="match status" value="1"/>
</dbReference>
<proteinExistence type="inferred from homology"/>
<comment type="caution">
    <text evidence="14">The sequence shown here is derived from an EMBL/GenBank/DDBJ whole genome shotgun (WGS) entry which is preliminary data.</text>
</comment>
<dbReference type="InterPro" id="IPR004565">
    <property type="entry name" value="OM_lipoprot_LolB"/>
</dbReference>
<dbReference type="HAMAP" id="MF_00233">
    <property type="entry name" value="LolB"/>
    <property type="match status" value="1"/>
</dbReference>
<protein>
    <recommendedName>
        <fullName evidence="4 13">Outer-membrane lipoprotein LolB</fullName>
    </recommendedName>
</protein>
<dbReference type="Proteomes" id="UP000218172">
    <property type="component" value="Unassembled WGS sequence"/>
</dbReference>
<dbReference type="SUPFAM" id="SSF89392">
    <property type="entry name" value="Prokaryotic lipoproteins and lipoprotein localization factors"/>
    <property type="match status" value="1"/>
</dbReference>
<evidence type="ECO:0000256" key="11">
    <source>
        <dbReference type="ARBA" id="ARBA00023237"/>
    </source>
</evidence>
<comment type="subunit">
    <text evidence="3 13">Monomer.</text>
</comment>
<evidence type="ECO:0000256" key="7">
    <source>
        <dbReference type="ARBA" id="ARBA00022927"/>
    </source>
</evidence>
<keyword evidence="12 14" id="KW-0449">Lipoprotein</keyword>
<dbReference type="Pfam" id="PF03550">
    <property type="entry name" value="LolB"/>
    <property type="match status" value="1"/>
</dbReference>
<keyword evidence="11 13" id="KW-0998">Cell outer membrane</keyword>
<evidence type="ECO:0000256" key="10">
    <source>
        <dbReference type="ARBA" id="ARBA00023186"/>
    </source>
</evidence>
<evidence type="ECO:0000256" key="9">
    <source>
        <dbReference type="ARBA" id="ARBA00023139"/>
    </source>
</evidence>
<comment type="similarity">
    <text evidence="2 13">Belongs to the LolB family.</text>
</comment>
<evidence type="ECO:0000256" key="1">
    <source>
        <dbReference type="ARBA" id="ARBA00004459"/>
    </source>
</evidence>
<gene>
    <name evidence="13 14" type="primary">lolB</name>
    <name evidence="14" type="ORF">COC19_00030</name>
</gene>
<sequence length="220" mass="25298">MKLLIHKCTTSMDYPKLHGAASPNLRLILSSLAVLFLLSSCQTILPLEPGSWPAHQAQLQTLHNWEFRGRVNIRYEDESHTPTINWLQHSSDYRVDLWGTFNAGRTVITGSPGHVTLEQSNQLYSAASPEQMMLDRLGYELPVSMLTYWIKGLPVPTSQYSFTLNEFNLAATIEQQGWHIVYSDYRNIGEFTLPRRVELSHESDNIRLRFIRLNWSQVLP</sequence>
<dbReference type="AlphaFoldDB" id="A0A2A4MVW9"/>
<dbReference type="Gene3D" id="2.50.20.10">
    <property type="entry name" value="Lipoprotein localisation LolA/LolB/LppX"/>
    <property type="match status" value="1"/>
</dbReference>
<keyword evidence="10 13" id="KW-0143">Chaperone</keyword>
<dbReference type="GO" id="GO:0009279">
    <property type="term" value="C:cell outer membrane"/>
    <property type="evidence" value="ECO:0007669"/>
    <property type="project" value="UniProtKB-SubCell"/>
</dbReference>
<organism evidence="14 15">
    <name type="scientific">SAR86 cluster bacterium</name>
    <dbReference type="NCBI Taxonomy" id="2030880"/>
    <lineage>
        <taxon>Bacteria</taxon>
        <taxon>Pseudomonadati</taxon>
        <taxon>Pseudomonadota</taxon>
        <taxon>Gammaproteobacteria</taxon>
        <taxon>SAR86 cluster</taxon>
    </lineage>
</organism>
<dbReference type="EMBL" id="NVQR01000001">
    <property type="protein sequence ID" value="PCH64201.1"/>
    <property type="molecule type" value="Genomic_DNA"/>
</dbReference>
<evidence type="ECO:0000256" key="8">
    <source>
        <dbReference type="ARBA" id="ARBA00023136"/>
    </source>
</evidence>
<name>A0A2A4MVW9_9GAMM</name>
<evidence type="ECO:0000256" key="3">
    <source>
        <dbReference type="ARBA" id="ARBA00011245"/>
    </source>
</evidence>
<dbReference type="InterPro" id="IPR029046">
    <property type="entry name" value="LolA/LolB/LppX"/>
</dbReference>
<keyword evidence="5 13" id="KW-0813">Transport</keyword>
<comment type="subcellular location">
    <subcellularLocation>
        <location evidence="1">Cell outer membrane</location>
        <topology evidence="1">Lipid-anchor</topology>
    </subcellularLocation>
</comment>
<dbReference type="CDD" id="cd16326">
    <property type="entry name" value="LolB"/>
    <property type="match status" value="1"/>
</dbReference>
<keyword evidence="9" id="KW-0564">Palmitate</keyword>
<evidence type="ECO:0000256" key="6">
    <source>
        <dbReference type="ARBA" id="ARBA00022729"/>
    </source>
</evidence>
<reference evidence="15" key="1">
    <citation type="submission" date="2017-08" db="EMBL/GenBank/DDBJ databases">
        <title>A dynamic microbial community with high functional redundancy inhabits the cold, oxic subseafloor aquifer.</title>
        <authorList>
            <person name="Tully B.J."/>
            <person name="Wheat C.G."/>
            <person name="Glazer B.T."/>
            <person name="Huber J.A."/>
        </authorList>
    </citation>
    <scope>NUCLEOTIDE SEQUENCE [LARGE SCALE GENOMIC DNA]</scope>
</reference>